<keyword evidence="2" id="KW-0732">Signal</keyword>
<evidence type="ECO:0000256" key="2">
    <source>
        <dbReference type="SAM" id="SignalP"/>
    </source>
</evidence>
<feature type="domain" description="Porin" evidence="3">
    <location>
        <begin position="63"/>
        <end position="363"/>
    </location>
</feature>
<reference evidence="4 5" key="1">
    <citation type="submission" date="2017-09" db="EMBL/GenBank/DDBJ databases">
        <title>Depth-based differentiation of microbial function through sediment-hosted aquifers and enrichment of novel symbionts in the deep terrestrial subsurface.</title>
        <authorList>
            <person name="Probst A.J."/>
            <person name="Ladd B."/>
            <person name="Jarett J.K."/>
            <person name="Geller-Mcgrath D.E."/>
            <person name="Sieber C.M."/>
            <person name="Emerson J.B."/>
            <person name="Anantharaman K."/>
            <person name="Thomas B.C."/>
            <person name="Malmstrom R."/>
            <person name="Stieglmeier M."/>
            <person name="Klingl A."/>
            <person name="Woyke T."/>
            <person name="Ryan C.M."/>
            <person name="Banfield J.F."/>
        </authorList>
    </citation>
    <scope>NUCLEOTIDE SEQUENCE [LARGE SCALE GENOMIC DNA]</scope>
    <source>
        <strain evidence="4">CG23_combo_of_CG06-09_8_20_14_all_48_7</strain>
    </source>
</reference>
<keyword evidence="1" id="KW-0175">Coiled coil</keyword>
<feature type="coiled-coil region" evidence="1">
    <location>
        <begin position="26"/>
        <end position="53"/>
    </location>
</feature>
<evidence type="ECO:0000259" key="3">
    <source>
        <dbReference type="Pfam" id="PF13609"/>
    </source>
</evidence>
<comment type="caution">
    <text evidence="4">The sequence shown here is derived from an EMBL/GenBank/DDBJ whole genome shotgun (WGS) entry which is preliminary data.</text>
</comment>
<proteinExistence type="predicted"/>
<dbReference type="Proteomes" id="UP000230392">
    <property type="component" value="Unassembled WGS sequence"/>
</dbReference>
<dbReference type="NCBIfam" id="NF033652">
    <property type="entry name" value="LbtU_sider_porin"/>
    <property type="match status" value="1"/>
</dbReference>
<feature type="signal peptide" evidence="2">
    <location>
        <begin position="1"/>
        <end position="26"/>
    </location>
</feature>
<dbReference type="GO" id="GO:0015288">
    <property type="term" value="F:porin activity"/>
    <property type="evidence" value="ECO:0007669"/>
    <property type="project" value="InterPro"/>
</dbReference>
<evidence type="ECO:0000256" key="1">
    <source>
        <dbReference type="SAM" id="Coils"/>
    </source>
</evidence>
<dbReference type="SUPFAM" id="SSF56935">
    <property type="entry name" value="Porins"/>
    <property type="match status" value="1"/>
</dbReference>
<accession>A0A2G9YA72</accession>
<dbReference type="AlphaFoldDB" id="A0A2G9YA72"/>
<gene>
    <name evidence="4" type="ORF">COX46_04230</name>
</gene>
<organism evidence="4 5">
    <name type="scientific">bacterium (Candidatus Ratteibacteria) CG23_combo_of_CG06-09_8_20_14_all_48_7</name>
    <dbReference type="NCBI Taxonomy" id="2014292"/>
    <lineage>
        <taxon>Bacteria</taxon>
        <taxon>Candidatus Ratteibacteria</taxon>
    </lineage>
</organism>
<protein>
    <recommendedName>
        <fullName evidence="3">Porin domain-containing protein</fullName>
    </recommendedName>
</protein>
<sequence>MKRKIKLFLVVSLLLGSFLMVNLALAEEIEDEIAELKTRISQLEEKEKIAQKEEEGVGLLSGLAEKIEVSGAVEAEVSYLKSKPKGEDEENESDISLSTVEFGLDIDINEYTKAHLLWLWEEGEGPVDLDEGIITLGGTGTFPVYLSVGKLYVPFGNFETHFVSDPLTLEIGETRESAVVVGYANDLMETSFGFFNGDIDKANSDNVIENYVASVVFNPLSGKSKDIVLSLGASYISNIADSNGLEEESTTGNVEDYIGGFNTFLSIGFKNFTLEAEYLTATDEFEAGELNFASMEVRPRAYNIELAYEINDKWEVAGKYEGSKVTDDIENFLPEKRYGVATSYALFKNTTLSWEYLQGEYENGDKEDGVTLQLAVEF</sequence>
<dbReference type="InterPro" id="IPR033900">
    <property type="entry name" value="Gram_neg_porin_domain"/>
</dbReference>
<name>A0A2G9YA72_9BACT</name>
<dbReference type="InterPro" id="IPR023614">
    <property type="entry name" value="Porin_dom_sf"/>
</dbReference>
<evidence type="ECO:0000313" key="5">
    <source>
        <dbReference type="Proteomes" id="UP000230392"/>
    </source>
</evidence>
<feature type="chain" id="PRO_5013896975" description="Porin domain-containing protein" evidence="2">
    <location>
        <begin position="27"/>
        <end position="378"/>
    </location>
</feature>
<evidence type="ECO:0000313" key="4">
    <source>
        <dbReference type="EMBL" id="PIP16117.1"/>
    </source>
</evidence>
<dbReference type="Gene3D" id="2.40.160.10">
    <property type="entry name" value="Porin"/>
    <property type="match status" value="1"/>
</dbReference>
<dbReference type="EMBL" id="PCRF01000211">
    <property type="protein sequence ID" value="PIP16117.1"/>
    <property type="molecule type" value="Genomic_DNA"/>
</dbReference>
<dbReference type="Pfam" id="PF13609">
    <property type="entry name" value="Porin_4"/>
    <property type="match status" value="1"/>
</dbReference>
<dbReference type="GO" id="GO:0016020">
    <property type="term" value="C:membrane"/>
    <property type="evidence" value="ECO:0007669"/>
    <property type="project" value="InterPro"/>
</dbReference>